<accession>A0A2K4P2H8</accession>
<name>A0A2K4P2H8_ECOLX</name>
<dbReference type="Pfam" id="PF00325">
    <property type="entry name" value="Crp"/>
    <property type="match status" value="1"/>
</dbReference>
<dbReference type="InterPro" id="IPR001387">
    <property type="entry name" value="Cro/C1-type_HTH"/>
</dbReference>
<evidence type="ECO:0000313" key="1">
    <source>
        <dbReference type="EMBL" id="RRD69235.1"/>
    </source>
</evidence>
<dbReference type="InterPro" id="IPR006119">
    <property type="entry name" value="Resolv_N"/>
</dbReference>
<protein>
    <submittedName>
        <fullName evidence="1">Uncharacterized protein</fullName>
    </submittedName>
</protein>
<dbReference type="SUPFAM" id="SSF53041">
    <property type="entry name" value="Resolvase-like"/>
    <property type="match status" value="1"/>
</dbReference>
<dbReference type="Proteomes" id="UP000271008">
    <property type="component" value="Unassembled WGS sequence"/>
</dbReference>
<dbReference type="CDD" id="cd03767">
    <property type="entry name" value="SR_Res_par"/>
    <property type="match status" value="1"/>
</dbReference>
<dbReference type="CDD" id="cd00093">
    <property type="entry name" value="HTH_XRE"/>
    <property type="match status" value="1"/>
</dbReference>
<dbReference type="InterPro" id="IPR036162">
    <property type="entry name" value="Resolvase-like_N_sf"/>
</dbReference>
<dbReference type="SMART" id="SM00857">
    <property type="entry name" value="Resolvase"/>
    <property type="match status" value="1"/>
</dbReference>
<dbReference type="Gene3D" id="1.10.260.40">
    <property type="entry name" value="lambda repressor-like DNA-binding domains"/>
    <property type="match status" value="1"/>
</dbReference>
<organism evidence="1 2">
    <name type="scientific">Escherichia coli</name>
    <dbReference type="NCBI Taxonomy" id="562"/>
    <lineage>
        <taxon>Bacteria</taxon>
        <taxon>Pseudomonadati</taxon>
        <taxon>Pseudomonadota</taxon>
        <taxon>Gammaproteobacteria</taxon>
        <taxon>Enterobacterales</taxon>
        <taxon>Enterobacteriaceae</taxon>
        <taxon>Escherichia</taxon>
    </lineage>
</organism>
<comment type="caution">
    <text evidence="1">The sequence shown here is derived from an EMBL/GenBank/DDBJ whole genome shotgun (WGS) entry which is preliminary data.</text>
</comment>
<dbReference type="GO" id="GO:0006355">
    <property type="term" value="P:regulation of DNA-templated transcription"/>
    <property type="evidence" value="ECO:0007669"/>
    <property type="project" value="InterPro"/>
</dbReference>
<proteinExistence type="predicted"/>
<dbReference type="GO" id="GO:0000150">
    <property type="term" value="F:DNA strand exchange activity"/>
    <property type="evidence" value="ECO:0007669"/>
    <property type="project" value="InterPro"/>
</dbReference>
<dbReference type="InterPro" id="IPR012318">
    <property type="entry name" value="HTH_CRP"/>
</dbReference>
<dbReference type="Pfam" id="PF00239">
    <property type="entry name" value="Resolvase"/>
    <property type="match status" value="1"/>
</dbReference>
<dbReference type="InterPro" id="IPR010982">
    <property type="entry name" value="Lambda_DNA-bd_dom_sf"/>
</dbReference>
<sequence>MITNTTAVAYMRASTQEQDANRAREEITLFAKEHGITIRGFYAENVSGTYLERPELNRLLEDAKPHDILLVEKLDRLSRLSAEEWSTLKERIRTKRLRIVCIDIPTTLAVLQGGQPVGAGGFDVRRVVLDAMNDMLLDIAAAWARDDYETRRKRQQQGIEKAKKLGRFKGKQKDEELRGKIRTLLDTSSMSQNQIAKLIGCSRNTVSRVVKGE</sequence>
<dbReference type="InterPro" id="IPR050639">
    <property type="entry name" value="SSR_resolvase"/>
</dbReference>
<dbReference type="EMBL" id="RQTU01000111">
    <property type="protein sequence ID" value="RRD69235.1"/>
    <property type="molecule type" value="Genomic_DNA"/>
</dbReference>
<dbReference type="GO" id="GO:0003677">
    <property type="term" value="F:DNA binding"/>
    <property type="evidence" value="ECO:0007669"/>
    <property type="project" value="InterPro"/>
</dbReference>
<dbReference type="AlphaFoldDB" id="A0A2K4P2H8"/>
<dbReference type="PROSITE" id="PS51736">
    <property type="entry name" value="RECOMBINASES_3"/>
    <property type="match status" value="1"/>
</dbReference>
<dbReference type="RefSeq" id="WP_072667469.1">
    <property type="nucleotide sequence ID" value="NZ_CP063501.1"/>
</dbReference>
<dbReference type="PANTHER" id="PTHR30461">
    <property type="entry name" value="DNA-INVERTASE FROM LAMBDOID PROPHAGE"/>
    <property type="match status" value="1"/>
</dbReference>
<dbReference type="PANTHER" id="PTHR30461:SF25">
    <property type="entry name" value="RESOLVASE-RELATED"/>
    <property type="match status" value="1"/>
</dbReference>
<reference evidence="1 2" key="1">
    <citation type="submission" date="2018-11" db="EMBL/GenBank/DDBJ databases">
        <title>Enterobacteriaceae from Patient.</title>
        <authorList>
            <person name="Shen C."/>
            <person name="Yang Y."/>
            <person name="Tian G."/>
        </authorList>
    </citation>
    <scope>NUCLEOTIDE SEQUENCE [LARGE SCALE GENOMIC DNA]</scope>
    <source>
        <strain evidence="1 2">GBGD28</strain>
    </source>
</reference>
<evidence type="ECO:0000313" key="2">
    <source>
        <dbReference type="Proteomes" id="UP000271008"/>
    </source>
</evidence>
<gene>
    <name evidence="1" type="ORF">EIA08_27355</name>
</gene>
<dbReference type="Gene3D" id="3.40.50.1390">
    <property type="entry name" value="Resolvase, N-terminal catalytic domain"/>
    <property type="match status" value="1"/>
</dbReference>
<dbReference type="SUPFAM" id="SSF47413">
    <property type="entry name" value="lambda repressor-like DNA-binding domains"/>
    <property type="match status" value="1"/>
</dbReference>